<evidence type="ECO:0000259" key="1">
    <source>
        <dbReference type="PROSITE" id="PS50090"/>
    </source>
</evidence>
<dbReference type="Proteomes" id="UP000297245">
    <property type="component" value="Unassembled WGS sequence"/>
</dbReference>
<evidence type="ECO:0000313" key="3">
    <source>
        <dbReference type="Proteomes" id="UP000297245"/>
    </source>
</evidence>
<gene>
    <name evidence="2" type="ORF">K435DRAFT_627763</name>
</gene>
<dbReference type="InterPro" id="IPR024752">
    <property type="entry name" value="Myb/SANT-like_dom"/>
</dbReference>
<organism evidence="2 3">
    <name type="scientific">Dendrothele bispora (strain CBS 962.96)</name>
    <dbReference type="NCBI Taxonomy" id="1314807"/>
    <lineage>
        <taxon>Eukaryota</taxon>
        <taxon>Fungi</taxon>
        <taxon>Dikarya</taxon>
        <taxon>Basidiomycota</taxon>
        <taxon>Agaricomycotina</taxon>
        <taxon>Agaricomycetes</taxon>
        <taxon>Agaricomycetidae</taxon>
        <taxon>Agaricales</taxon>
        <taxon>Agaricales incertae sedis</taxon>
        <taxon>Dendrothele</taxon>
    </lineage>
</organism>
<proteinExistence type="predicted"/>
<feature type="non-terminal residue" evidence="2">
    <location>
        <position position="1"/>
    </location>
</feature>
<feature type="non-terminal residue" evidence="2">
    <location>
        <position position="107"/>
    </location>
</feature>
<dbReference type="InterPro" id="IPR001005">
    <property type="entry name" value="SANT/Myb"/>
</dbReference>
<evidence type="ECO:0000313" key="2">
    <source>
        <dbReference type="EMBL" id="THU75440.1"/>
    </source>
</evidence>
<accession>A0A4S8KJ27</accession>
<sequence>WSSAEDRALVDALTEWKQNGKQAQNGWPQDAWNSCAKRMVAEFDSPKTAKQCSEHWSTVITATDEIWDAYLEKHPNDKRWRTESFPLYNEIFNLVDGLIATGKGAFH</sequence>
<dbReference type="AlphaFoldDB" id="A0A4S8KJ27"/>
<dbReference type="PANTHER" id="PTHR46934:SF5">
    <property type="entry name" value="OS04G0463600 PROTEIN"/>
    <property type="match status" value="1"/>
</dbReference>
<dbReference type="PANTHER" id="PTHR46934">
    <property type="entry name" value="MYB_DNA-BIND_3 DOMAIN-CONTAINING PROTEIN-RELATED"/>
    <property type="match status" value="1"/>
</dbReference>
<keyword evidence="3" id="KW-1185">Reference proteome</keyword>
<dbReference type="PROSITE" id="PS50090">
    <property type="entry name" value="MYB_LIKE"/>
    <property type="match status" value="1"/>
</dbReference>
<name>A0A4S8KJ27_DENBC</name>
<dbReference type="Pfam" id="PF12776">
    <property type="entry name" value="Myb_DNA-bind_3"/>
    <property type="match status" value="1"/>
</dbReference>
<dbReference type="EMBL" id="ML182133">
    <property type="protein sequence ID" value="THU75440.1"/>
    <property type="molecule type" value="Genomic_DNA"/>
</dbReference>
<dbReference type="Gene3D" id="1.10.10.60">
    <property type="entry name" value="Homeodomain-like"/>
    <property type="match status" value="1"/>
</dbReference>
<dbReference type="OrthoDB" id="76215at2759"/>
<reference evidence="2 3" key="1">
    <citation type="journal article" date="2019" name="Nat. Ecol. Evol.">
        <title>Megaphylogeny resolves global patterns of mushroom evolution.</title>
        <authorList>
            <person name="Varga T."/>
            <person name="Krizsan K."/>
            <person name="Foldi C."/>
            <person name="Dima B."/>
            <person name="Sanchez-Garcia M."/>
            <person name="Sanchez-Ramirez S."/>
            <person name="Szollosi G.J."/>
            <person name="Szarkandi J.G."/>
            <person name="Papp V."/>
            <person name="Albert L."/>
            <person name="Andreopoulos W."/>
            <person name="Angelini C."/>
            <person name="Antonin V."/>
            <person name="Barry K.W."/>
            <person name="Bougher N.L."/>
            <person name="Buchanan P."/>
            <person name="Buyck B."/>
            <person name="Bense V."/>
            <person name="Catcheside P."/>
            <person name="Chovatia M."/>
            <person name="Cooper J."/>
            <person name="Damon W."/>
            <person name="Desjardin D."/>
            <person name="Finy P."/>
            <person name="Geml J."/>
            <person name="Haridas S."/>
            <person name="Hughes K."/>
            <person name="Justo A."/>
            <person name="Karasinski D."/>
            <person name="Kautmanova I."/>
            <person name="Kiss B."/>
            <person name="Kocsube S."/>
            <person name="Kotiranta H."/>
            <person name="LaButti K.M."/>
            <person name="Lechner B.E."/>
            <person name="Liimatainen K."/>
            <person name="Lipzen A."/>
            <person name="Lukacs Z."/>
            <person name="Mihaltcheva S."/>
            <person name="Morgado L.N."/>
            <person name="Niskanen T."/>
            <person name="Noordeloos M.E."/>
            <person name="Ohm R.A."/>
            <person name="Ortiz-Santana B."/>
            <person name="Ovrebo C."/>
            <person name="Racz N."/>
            <person name="Riley R."/>
            <person name="Savchenko A."/>
            <person name="Shiryaev A."/>
            <person name="Soop K."/>
            <person name="Spirin V."/>
            <person name="Szebenyi C."/>
            <person name="Tomsovsky M."/>
            <person name="Tulloss R.E."/>
            <person name="Uehling J."/>
            <person name="Grigoriev I.V."/>
            <person name="Vagvolgyi C."/>
            <person name="Papp T."/>
            <person name="Martin F.M."/>
            <person name="Miettinen O."/>
            <person name="Hibbett D.S."/>
            <person name="Nagy L.G."/>
        </authorList>
    </citation>
    <scope>NUCLEOTIDE SEQUENCE [LARGE SCALE GENOMIC DNA]</scope>
    <source>
        <strain evidence="2 3">CBS 962.96</strain>
    </source>
</reference>
<protein>
    <recommendedName>
        <fullName evidence="1">Myb-like domain-containing protein</fullName>
    </recommendedName>
</protein>
<feature type="domain" description="Myb-like" evidence="1">
    <location>
        <begin position="1"/>
        <end position="60"/>
    </location>
</feature>